<keyword evidence="1" id="KW-0812">Transmembrane</keyword>
<keyword evidence="3" id="KW-1185">Reference proteome</keyword>
<organism evidence="2 3">
    <name type="scientific">Paraburkholderia ginsengisoli</name>
    <dbReference type="NCBI Taxonomy" id="311231"/>
    <lineage>
        <taxon>Bacteria</taxon>
        <taxon>Pseudomonadati</taxon>
        <taxon>Pseudomonadota</taxon>
        <taxon>Betaproteobacteria</taxon>
        <taxon>Burkholderiales</taxon>
        <taxon>Burkholderiaceae</taxon>
        <taxon>Paraburkholderia</taxon>
    </lineage>
</organism>
<evidence type="ECO:0000256" key="1">
    <source>
        <dbReference type="SAM" id="Phobius"/>
    </source>
</evidence>
<evidence type="ECO:0000313" key="2">
    <source>
        <dbReference type="EMBL" id="QQC67090.1"/>
    </source>
</evidence>
<name>A0A7T4N883_9BURK</name>
<dbReference type="EMBL" id="CP066076">
    <property type="protein sequence ID" value="QQC67090.1"/>
    <property type="molecule type" value="Genomic_DNA"/>
</dbReference>
<proteinExistence type="predicted"/>
<dbReference type="RefSeq" id="WP_042329358.1">
    <property type="nucleotide sequence ID" value="NZ_CP066076.1"/>
</dbReference>
<reference evidence="2 3" key="1">
    <citation type="submission" date="2020-12" db="EMBL/GenBank/DDBJ databases">
        <title>FDA dAtabase for Regulatory Grade micrObial Sequences (FDA-ARGOS): Supporting development and validation of Infectious Disease Dx tests.</title>
        <authorList>
            <person name="Nelson B."/>
            <person name="Plummer A."/>
            <person name="Tallon L."/>
            <person name="Sadzewicz L."/>
            <person name="Zhao X."/>
            <person name="Boylan J."/>
            <person name="Ott S."/>
            <person name="Bowen H."/>
            <person name="Vavikolanu K."/>
            <person name="Mehta A."/>
            <person name="Aluvathingal J."/>
            <person name="Nadendla S."/>
            <person name="Myers T."/>
            <person name="Yan Y."/>
            <person name="Sichtig H."/>
        </authorList>
    </citation>
    <scope>NUCLEOTIDE SEQUENCE [LARGE SCALE GENOMIC DNA]</scope>
    <source>
        <strain evidence="2 3">FDAARGOS_1049</strain>
    </source>
</reference>
<gene>
    <name evidence="2" type="ORF">I6I06_19145</name>
</gene>
<dbReference type="AlphaFoldDB" id="A0A7T4N883"/>
<dbReference type="KEGG" id="pgis:I6I06_19145"/>
<feature type="transmembrane region" description="Helical" evidence="1">
    <location>
        <begin position="18"/>
        <end position="36"/>
    </location>
</feature>
<accession>A0A7T4N883</accession>
<protein>
    <submittedName>
        <fullName evidence="2">Oxalate:formate antiporter</fullName>
    </submittedName>
</protein>
<evidence type="ECO:0000313" key="3">
    <source>
        <dbReference type="Proteomes" id="UP000595610"/>
    </source>
</evidence>
<sequence>MSTAQTQPVHPTSKAKLAIFWLYVTVPLAWGVVNTISQATKLFK</sequence>
<dbReference type="Proteomes" id="UP000595610">
    <property type="component" value="Chromosome 2"/>
</dbReference>
<keyword evidence="1" id="KW-0472">Membrane</keyword>
<keyword evidence="1" id="KW-1133">Transmembrane helix</keyword>